<dbReference type="InterPro" id="IPR002900">
    <property type="entry name" value="DUF38/FTH_CAE_spp"/>
</dbReference>
<evidence type="ECO:0000313" key="2">
    <source>
        <dbReference type="EMBL" id="PIC28574.1"/>
    </source>
</evidence>
<dbReference type="InterPro" id="IPR040161">
    <property type="entry name" value="FB224"/>
</dbReference>
<feature type="domain" description="DUF38" evidence="1">
    <location>
        <begin position="436"/>
        <end position="570"/>
    </location>
</feature>
<dbReference type="PANTHER" id="PTHR23015">
    <property type="entry name" value="UNCHARACTERIZED C.ELEGANS PROTEIN"/>
    <property type="match status" value="1"/>
</dbReference>
<dbReference type="OrthoDB" id="5820150at2759"/>
<dbReference type="Proteomes" id="UP000230233">
    <property type="component" value="Chromosome V"/>
</dbReference>
<accession>A0A2G5TMS2</accession>
<evidence type="ECO:0000259" key="1">
    <source>
        <dbReference type="Pfam" id="PF01827"/>
    </source>
</evidence>
<name>A0A2G5TMS2_9PELO</name>
<dbReference type="GO" id="GO:0045087">
    <property type="term" value="P:innate immune response"/>
    <property type="evidence" value="ECO:0007669"/>
    <property type="project" value="TreeGrafter"/>
</dbReference>
<keyword evidence="3" id="KW-1185">Reference proteome</keyword>
<reference evidence="3" key="1">
    <citation type="submission" date="2017-10" db="EMBL/GenBank/DDBJ databases">
        <title>Rapid genome shrinkage in a self-fertile nematode reveals novel sperm competition proteins.</title>
        <authorList>
            <person name="Yin D."/>
            <person name="Schwarz E.M."/>
            <person name="Thomas C.G."/>
            <person name="Felde R.L."/>
            <person name="Korf I.F."/>
            <person name="Cutter A.D."/>
            <person name="Schartner C.M."/>
            <person name="Ralston E.J."/>
            <person name="Meyer B.J."/>
            <person name="Haag E.S."/>
        </authorList>
    </citation>
    <scope>NUCLEOTIDE SEQUENCE [LARGE SCALE GENOMIC DNA]</scope>
    <source>
        <strain evidence="3">JU1422</strain>
    </source>
</reference>
<sequence>MGHAYQWLPTKNNFSSMEFLYDSRSITVKLDSENIHTELIYKDVGGGSMSVESGRNSLTVANTFFNVFCEDLELIIVNQKTPTIDLSLKYNSYYDETRECDEVFLDFITSKLFDCLEKSLKSRKDLFQVSLLVLEPVNMDQAMSIIQNLDPFKLSLVETSFSHRTNQVNIDGISSLIDWNQGRKLELNMYFGSMSAENLVTIKHLLKQSSTFHKIEIYYKDSDDNLDLSFDVLNQQLDCSVFQQFIFTLRNQERDHPRNEVSGFQTSSIDAILSGKVSRNPIIMESVLKNLECFDIQRLRKTSSGIRRCVDYIKPEPHIKKCSIEFDSINRIVTSIAQKNGLFKKVRYGEGKDITGVHNVHCGKTTMEGEDLGRIVLNDFKINFEHQKTCLDEFYVNFSFVHAFHNRSNPNSRPRKVDNGSRKKVDYDHVASLTSEFTEKMDQCLKSMPPVRVRNLVIGSVNQEDVFRILSRIDPVFLKVIEIRYPFKVNVENCLEVDKICHLNQWKSAEELIINSVTISTGIQEMEITHFASVDILVETIYAEDIVYLKTELLQSSNFKKFKIIFSKLTLDQSVLLSLGEPYRSDGYTRIWYFRFPNSTQYLHIIFHSERSVVFNRVEFENTPFFEHIVQNE</sequence>
<evidence type="ECO:0000313" key="3">
    <source>
        <dbReference type="Proteomes" id="UP000230233"/>
    </source>
</evidence>
<organism evidence="2 3">
    <name type="scientific">Caenorhabditis nigoni</name>
    <dbReference type="NCBI Taxonomy" id="1611254"/>
    <lineage>
        <taxon>Eukaryota</taxon>
        <taxon>Metazoa</taxon>
        <taxon>Ecdysozoa</taxon>
        <taxon>Nematoda</taxon>
        <taxon>Chromadorea</taxon>
        <taxon>Rhabditida</taxon>
        <taxon>Rhabditina</taxon>
        <taxon>Rhabditomorpha</taxon>
        <taxon>Rhabditoidea</taxon>
        <taxon>Rhabditidae</taxon>
        <taxon>Peloderinae</taxon>
        <taxon>Caenorhabditis</taxon>
    </lineage>
</organism>
<dbReference type="Pfam" id="PF01827">
    <property type="entry name" value="FTH"/>
    <property type="match status" value="1"/>
</dbReference>
<gene>
    <name evidence="2" type="primary">Cnig_chr_V.g20438</name>
    <name evidence="2" type="ORF">B9Z55_020438</name>
</gene>
<dbReference type="AlphaFoldDB" id="A0A2G5TMS2"/>
<comment type="caution">
    <text evidence="2">The sequence shown here is derived from an EMBL/GenBank/DDBJ whole genome shotgun (WGS) entry which is preliminary data.</text>
</comment>
<protein>
    <recommendedName>
        <fullName evidence="1">DUF38 domain-containing protein</fullName>
    </recommendedName>
</protein>
<dbReference type="EMBL" id="PDUG01000005">
    <property type="protein sequence ID" value="PIC28574.1"/>
    <property type="molecule type" value="Genomic_DNA"/>
</dbReference>
<dbReference type="PANTHER" id="PTHR23015:SF25">
    <property type="entry name" value="DUF38 DOMAIN-CONTAINING PROTEIN-RELATED"/>
    <property type="match status" value="1"/>
</dbReference>
<proteinExistence type="predicted"/>